<evidence type="ECO:0000313" key="2">
    <source>
        <dbReference type="EMBL" id="RDX83653.1"/>
    </source>
</evidence>
<evidence type="ECO:0000313" key="3">
    <source>
        <dbReference type="Proteomes" id="UP000257109"/>
    </source>
</evidence>
<dbReference type="Gene3D" id="3.30.420.10">
    <property type="entry name" value="Ribonuclease H-like superfamily/Ribonuclease H"/>
    <property type="match status" value="1"/>
</dbReference>
<keyword evidence="3" id="KW-1185">Reference proteome</keyword>
<dbReference type="InterPro" id="IPR012337">
    <property type="entry name" value="RNaseH-like_sf"/>
</dbReference>
<feature type="domain" description="RNase H type-1" evidence="1">
    <location>
        <begin position="13"/>
        <end position="112"/>
    </location>
</feature>
<dbReference type="SUPFAM" id="SSF53098">
    <property type="entry name" value="Ribonuclease H-like"/>
    <property type="match status" value="1"/>
</dbReference>
<organism evidence="2 3">
    <name type="scientific">Mucuna pruriens</name>
    <name type="common">Velvet bean</name>
    <name type="synonym">Dolichos pruriens</name>
    <dbReference type="NCBI Taxonomy" id="157652"/>
    <lineage>
        <taxon>Eukaryota</taxon>
        <taxon>Viridiplantae</taxon>
        <taxon>Streptophyta</taxon>
        <taxon>Embryophyta</taxon>
        <taxon>Tracheophyta</taxon>
        <taxon>Spermatophyta</taxon>
        <taxon>Magnoliopsida</taxon>
        <taxon>eudicotyledons</taxon>
        <taxon>Gunneridae</taxon>
        <taxon>Pentapetalae</taxon>
        <taxon>rosids</taxon>
        <taxon>fabids</taxon>
        <taxon>Fabales</taxon>
        <taxon>Fabaceae</taxon>
        <taxon>Papilionoideae</taxon>
        <taxon>50 kb inversion clade</taxon>
        <taxon>NPAAA clade</taxon>
        <taxon>indigoferoid/millettioid clade</taxon>
        <taxon>Phaseoleae</taxon>
        <taxon>Mucuna</taxon>
    </lineage>
</organism>
<protein>
    <recommendedName>
        <fullName evidence="1">RNase H type-1 domain-containing protein</fullName>
    </recommendedName>
</protein>
<reference evidence="2" key="1">
    <citation type="submission" date="2018-05" db="EMBL/GenBank/DDBJ databases">
        <title>Draft genome of Mucuna pruriens seed.</title>
        <authorList>
            <person name="Nnadi N.E."/>
            <person name="Vos R."/>
            <person name="Hasami M.H."/>
            <person name="Devisetty U.K."/>
            <person name="Aguiy J.C."/>
        </authorList>
    </citation>
    <scope>NUCLEOTIDE SEQUENCE [LARGE SCALE GENOMIC DNA]</scope>
    <source>
        <strain evidence="2">JCA_2017</strain>
    </source>
</reference>
<dbReference type="GO" id="GO:0003676">
    <property type="term" value="F:nucleic acid binding"/>
    <property type="evidence" value="ECO:0007669"/>
    <property type="project" value="InterPro"/>
</dbReference>
<dbReference type="InterPro" id="IPR036397">
    <property type="entry name" value="RNaseH_sf"/>
</dbReference>
<dbReference type="PANTHER" id="PTHR48475:SF1">
    <property type="entry name" value="RNASE H TYPE-1 DOMAIN-CONTAINING PROTEIN"/>
    <property type="match status" value="1"/>
</dbReference>
<comment type="caution">
    <text evidence="2">The sequence shown here is derived from an EMBL/GenBank/DDBJ whole genome shotgun (WGS) entry which is preliminary data.</text>
</comment>
<dbReference type="OrthoDB" id="1736889at2759"/>
<dbReference type="Pfam" id="PF13456">
    <property type="entry name" value="RVT_3"/>
    <property type="match status" value="1"/>
</dbReference>
<feature type="non-terminal residue" evidence="2">
    <location>
        <position position="1"/>
    </location>
</feature>
<dbReference type="AlphaFoldDB" id="A0A371G005"/>
<gene>
    <name evidence="2" type="ORF">CR513_35420</name>
</gene>
<proteinExistence type="predicted"/>
<dbReference type="STRING" id="157652.A0A371G005"/>
<dbReference type="EMBL" id="QJKJ01007290">
    <property type="protein sequence ID" value="RDX83653.1"/>
    <property type="molecule type" value="Genomic_DNA"/>
</dbReference>
<dbReference type="GO" id="GO:0004523">
    <property type="term" value="F:RNA-DNA hybrid ribonuclease activity"/>
    <property type="evidence" value="ECO:0007669"/>
    <property type="project" value="InterPro"/>
</dbReference>
<evidence type="ECO:0000259" key="1">
    <source>
        <dbReference type="Pfam" id="PF13456"/>
    </source>
</evidence>
<accession>A0A371G005</accession>
<dbReference type="Proteomes" id="UP000257109">
    <property type="component" value="Unassembled WGS sequence"/>
</dbReference>
<dbReference type="InterPro" id="IPR002156">
    <property type="entry name" value="RNaseH_domain"/>
</dbReference>
<sequence>MFFDGASNAFGHDIGIVLISPKERCFPFTVRLSFNCTNNMAEYEASVMGIAMALEYQIKDPKVYGDSALNQPRVDYTIVSFSYLMPVKTTKRELINHTPREENQMADALATLASMFEVS</sequence>
<dbReference type="PANTHER" id="PTHR48475">
    <property type="entry name" value="RIBONUCLEASE H"/>
    <property type="match status" value="1"/>
</dbReference>
<name>A0A371G005_MUCPR</name>